<sequence length="82" mass="9714">MTPTYQLYQAQLERANETMQRLLKNKEQIDHNLIITPYNPSLHDQLRTSNLEIKITTNEIENIENILKEFELENDIQNSNSL</sequence>
<name>A0A923SFK0_9FLAO</name>
<keyword evidence="3" id="KW-1185">Reference proteome</keyword>
<dbReference type="Proteomes" id="UP000641454">
    <property type="component" value="Unassembled WGS sequence"/>
</dbReference>
<accession>A0A923SFK0</accession>
<organism evidence="2 3">
    <name type="scientific">Flavobacterium muglaense</name>
    <dbReference type="NCBI Taxonomy" id="2764716"/>
    <lineage>
        <taxon>Bacteria</taxon>
        <taxon>Pseudomonadati</taxon>
        <taxon>Bacteroidota</taxon>
        <taxon>Flavobacteriia</taxon>
        <taxon>Flavobacteriales</taxon>
        <taxon>Flavobacteriaceae</taxon>
        <taxon>Flavobacterium</taxon>
    </lineage>
</organism>
<gene>
    <name evidence="2" type="ORF">H8R25_09525</name>
</gene>
<comment type="caution">
    <text evidence="2">The sequence shown here is derived from an EMBL/GenBank/DDBJ whole genome shotgun (WGS) entry which is preliminary data.</text>
</comment>
<evidence type="ECO:0000313" key="3">
    <source>
        <dbReference type="Proteomes" id="UP000641454"/>
    </source>
</evidence>
<dbReference type="RefSeq" id="WP_187018359.1">
    <property type="nucleotide sequence ID" value="NZ_JACRUK010000019.1"/>
</dbReference>
<feature type="coiled-coil region" evidence="1">
    <location>
        <begin position="5"/>
        <end position="80"/>
    </location>
</feature>
<reference evidence="2 3" key="1">
    <citation type="submission" date="2020-08" db="EMBL/GenBank/DDBJ databases">
        <title>Description of novel Flavobacterium F-392 isolate.</title>
        <authorList>
            <person name="Saticioglu I.B."/>
            <person name="Duman M."/>
            <person name="Altun S."/>
        </authorList>
    </citation>
    <scope>NUCLEOTIDE SEQUENCE [LARGE SCALE GENOMIC DNA]</scope>
    <source>
        <strain evidence="2 3">F-392</strain>
    </source>
</reference>
<proteinExistence type="predicted"/>
<protein>
    <submittedName>
        <fullName evidence="2">Uncharacterized protein</fullName>
    </submittedName>
</protein>
<evidence type="ECO:0000313" key="2">
    <source>
        <dbReference type="EMBL" id="MBC5844676.1"/>
    </source>
</evidence>
<keyword evidence="1" id="KW-0175">Coiled coil</keyword>
<dbReference type="EMBL" id="JACRUL010000019">
    <property type="protein sequence ID" value="MBC5844676.1"/>
    <property type="molecule type" value="Genomic_DNA"/>
</dbReference>
<dbReference type="AlphaFoldDB" id="A0A923SFK0"/>
<evidence type="ECO:0000256" key="1">
    <source>
        <dbReference type="SAM" id="Coils"/>
    </source>
</evidence>